<evidence type="ECO:0000313" key="4">
    <source>
        <dbReference type="Proteomes" id="UP000179807"/>
    </source>
</evidence>
<organism evidence="3 4">
    <name type="scientific">Tritrichomonas foetus</name>
    <dbReference type="NCBI Taxonomy" id="1144522"/>
    <lineage>
        <taxon>Eukaryota</taxon>
        <taxon>Metamonada</taxon>
        <taxon>Parabasalia</taxon>
        <taxon>Tritrichomonadida</taxon>
        <taxon>Tritrichomonadidae</taxon>
        <taxon>Tritrichomonas</taxon>
    </lineage>
</organism>
<evidence type="ECO:0000256" key="1">
    <source>
        <dbReference type="SAM" id="MobiDB-lite"/>
    </source>
</evidence>
<dbReference type="RefSeq" id="XP_068358683.1">
    <property type="nucleotide sequence ID" value="XM_068505104.1"/>
</dbReference>
<feature type="region of interest" description="Disordered" evidence="1">
    <location>
        <begin position="165"/>
        <end position="187"/>
    </location>
</feature>
<accession>A0A1J4K2X4</accession>
<reference evidence="3" key="1">
    <citation type="submission" date="2016-10" db="EMBL/GenBank/DDBJ databases">
        <authorList>
            <person name="Benchimol M."/>
            <person name="Almeida L.G."/>
            <person name="Vasconcelos A.T."/>
            <person name="Perreira-Neves A."/>
            <person name="Rosa I.A."/>
            <person name="Tasca T."/>
            <person name="Bogo M.R."/>
            <person name="de Souza W."/>
        </authorList>
    </citation>
    <scope>NUCLEOTIDE SEQUENCE [LARGE SCALE GENOMIC DNA]</scope>
    <source>
        <strain evidence="3">K</strain>
    </source>
</reference>
<dbReference type="GeneID" id="94839808"/>
<dbReference type="InterPro" id="IPR018845">
    <property type="entry name" value="Initiator-bd"/>
</dbReference>
<evidence type="ECO:0000313" key="3">
    <source>
        <dbReference type="EMBL" id="OHT05547.1"/>
    </source>
</evidence>
<feature type="domain" description="Initiator binding" evidence="2">
    <location>
        <begin position="21"/>
        <end position="145"/>
    </location>
</feature>
<dbReference type="VEuPathDB" id="TrichDB:TRFO_26690"/>
<proteinExistence type="predicted"/>
<sequence length="304" mass="34726">MSFNQQSQNMPKFWWMISEADRVSYSYVRAFIKNNPESNQRNKRLSSFTEMLNVVRSYAIRGDSGDNNRCLVCGILWLPGAIAINTHQLGFLLSKCKSSINGSLQILGYKEKITRKTASDLVANSLTAIRDDRSELRKWTVRCLDDSILDLPAISESQILPQAINHDSNDLSTESNKLNSRKNNERKVSTKNIEKITDHLTFEKTASEKVDDFTFDTIFDPKFDLTNSQLIKAQPVSLAQPNQQTPNSQQLQNNQLLSELNFDDIDFSKEDAILNQALRNYNEEADTQNNFWSIDSVANDCFFM</sequence>
<name>A0A1J4K2X4_9EUKA</name>
<dbReference type="Proteomes" id="UP000179807">
    <property type="component" value="Unassembled WGS sequence"/>
</dbReference>
<protein>
    <recommendedName>
        <fullName evidence="2">Initiator binding domain-containing protein</fullName>
    </recommendedName>
</protein>
<gene>
    <name evidence="3" type="ORF">TRFO_26690</name>
</gene>
<comment type="caution">
    <text evidence="3">The sequence shown here is derived from an EMBL/GenBank/DDBJ whole genome shotgun (WGS) entry which is preliminary data.</text>
</comment>
<keyword evidence="4" id="KW-1185">Reference proteome</keyword>
<evidence type="ECO:0000259" key="2">
    <source>
        <dbReference type="Pfam" id="PF10416"/>
    </source>
</evidence>
<dbReference type="Pfam" id="PF10416">
    <property type="entry name" value="IBD"/>
    <property type="match status" value="1"/>
</dbReference>
<dbReference type="AlphaFoldDB" id="A0A1J4K2X4"/>
<dbReference type="EMBL" id="MLAK01000754">
    <property type="protein sequence ID" value="OHT05547.1"/>
    <property type="molecule type" value="Genomic_DNA"/>
</dbReference>